<dbReference type="Pfam" id="PF12796">
    <property type="entry name" value="Ank_2"/>
    <property type="match status" value="1"/>
</dbReference>
<dbReference type="Gene3D" id="1.20.5.170">
    <property type="match status" value="1"/>
</dbReference>
<dbReference type="Gene3D" id="1.25.40.20">
    <property type="entry name" value="Ankyrin repeat-containing domain"/>
    <property type="match status" value="2"/>
</dbReference>
<feature type="domain" description="BZIP" evidence="5">
    <location>
        <begin position="14"/>
        <end position="29"/>
    </location>
</feature>
<feature type="compositionally biased region" description="Low complexity" evidence="4">
    <location>
        <begin position="106"/>
        <end position="117"/>
    </location>
</feature>
<dbReference type="RefSeq" id="XP_070882940.1">
    <property type="nucleotide sequence ID" value="XM_071033606.1"/>
</dbReference>
<evidence type="ECO:0000256" key="3">
    <source>
        <dbReference type="PROSITE-ProRule" id="PRU00023"/>
    </source>
</evidence>
<feature type="region of interest" description="Disordered" evidence="4">
    <location>
        <begin position="1"/>
        <end position="50"/>
    </location>
</feature>
<accession>A0ABR4LHD0</accession>
<evidence type="ECO:0000313" key="7">
    <source>
        <dbReference type="Proteomes" id="UP001610432"/>
    </source>
</evidence>
<dbReference type="InterPro" id="IPR002110">
    <property type="entry name" value="Ankyrin_rpt"/>
</dbReference>
<feature type="repeat" description="ANK" evidence="3">
    <location>
        <begin position="221"/>
        <end position="246"/>
    </location>
</feature>
<dbReference type="PROSITE" id="PS50297">
    <property type="entry name" value="ANK_REP_REGION"/>
    <property type="match status" value="3"/>
</dbReference>
<dbReference type="PANTHER" id="PTHR24124:SF14">
    <property type="entry name" value="CHROMOSOME UNDETERMINED SCAFFOLD_25, WHOLE GENOME SHOTGUN SEQUENCE"/>
    <property type="match status" value="1"/>
</dbReference>
<reference evidence="6 7" key="1">
    <citation type="submission" date="2024-07" db="EMBL/GenBank/DDBJ databases">
        <title>Section-level genome sequencing and comparative genomics of Aspergillus sections Usti and Cavernicolus.</title>
        <authorList>
            <consortium name="Lawrence Berkeley National Laboratory"/>
            <person name="Nybo J.L."/>
            <person name="Vesth T.C."/>
            <person name="Theobald S."/>
            <person name="Frisvad J.C."/>
            <person name="Larsen T.O."/>
            <person name="Kjaerboelling I."/>
            <person name="Rothschild-Mancinelli K."/>
            <person name="Lyhne E.K."/>
            <person name="Kogle M.E."/>
            <person name="Barry K."/>
            <person name="Clum A."/>
            <person name="Na H."/>
            <person name="Ledsgaard L."/>
            <person name="Lin J."/>
            <person name="Lipzen A."/>
            <person name="Kuo A."/>
            <person name="Riley R."/>
            <person name="Mondo S."/>
            <person name="Labutti K."/>
            <person name="Haridas S."/>
            <person name="Pangalinan J."/>
            <person name="Salamov A.A."/>
            <person name="Simmons B.A."/>
            <person name="Magnuson J.K."/>
            <person name="Chen J."/>
            <person name="Drula E."/>
            <person name="Henrissat B."/>
            <person name="Wiebenga A."/>
            <person name="Lubbers R.J."/>
            <person name="Gomes A.C."/>
            <person name="Macurrencykelacurrency M.R."/>
            <person name="Stajich J."/>
            <person name="Grigoriev I.V."/>
            <person name="Mortensen U.H."/>
            <person name="De Vries R.P."/>
            <person name="Baker S.E."/>
            <person name="Andersen M.R."/>
        </authorList>
    </citation>
    <scope>NUCLEOTIDE SEQUENCE [LARGE SCALE GENOMIC DNA]</scope>
    <source>
        <strain evidence="6 7">CBS 449.75</strain>
    </source>
</reference>
<evidence type="ECO:0000259" key="5">
    <source>
        <dbReference type="PROSITE" id="PS00036"/>
    </source>
</evidence>
<dbReference type="CDD" id="cd14688">
    <property type="entry name" value="bZIP_YAP"/>
    <property type="match status" value="1"/>
</dbReference>
<keyword evidence="7" id="KW-1185">Reference proteome</keyword>
<comment type="caution">
    <text evidence="6">The sequence shown here is derived from an EMBL/GenBank/DDBJ whole genome shotgun (WGS) entry which is preliminary data.</text>
</comment>
<protein>
    <submittedName>
        <fullName evidence="6">Ankyrin repeat-containing domain protein</fullName>
    </submittedName>
</protein>
<dbReference type="EMBL" id="JBFXLQ010000045">
    <property type="protein sequence ID" value="KAL2863961.1"/>
    <property type="molecule type" value="Genomic_DNA"/>
</dbReference>
<feature type="repeat" description="ANK" evidence="3">
    <location>
        <begin position="261"/>
        <end position="293"/>
    </location>
</feature>
<proteinExistence type="predicted"/>
<organism evidence="6 7">
    <name type="scientific">Aspergillus lucknowensis</name>
    <dbReference type="NCBI Taxonomy" id="176173"/>
    <lineage>
        <taxon>Eukaryota</taxon>
        <taxon>Fungi</taxon>
        <taxon>Dikarya</taxon>
        <taxon>Ascomycota</taxon>
        <taxon>Pezizomycotina</taxon>
        <taxon>Eurotiomycetes</taxon>
        <taxon>Eurotiomycetidae</taxon>
        <taxon>Eurotiales</taxon>
        <taxon>Aspergillaceae</taxon>
        <taxon>Aspergillus</taxon>
        <taxon>Aspergillus subgen. Nidulantes</taxon>
    </lineage>
</organism>
<evidence type="ECO:0000313" key="6">
    <source>
        <dbReference type="EMBL" id="KAL2863961.1"/>
    </source>
</evidence>
<dbReference type="GeneID" id="98148678"/>
<dbReference type="PANTHER" id="PTHR24124">
    <property type="entry name" value="ANKYRIN REPEAT FAMILY A"/>
    <property type="match status" value="1"/>
</dbReference>
<name>A0ABR4LHD0_9EURO</name>
<keyword evidence="2 3" id="KW-0040">ANK repeat</keyword>
<dbReference type="PRINTS" id="PR01415">
    <property type="entry name" value="ANKYRIN"/>
</dbReference>
<evidence type="ECO:0000256" key="2">
    <source>
        <dbReference type="ARBA" id="ARBA00023043"/>
    </source>
</evidence>
<keyword evidence="1" id="KW-0677">Repeat</keyword>
<feature type="region of interest" description="Disordered" evidence="4">
    <location>
        <begin position="62"/>
        <end position="82"/>
    </location>
</feature>
<dbReference type="SMART" id="SM00248">
    <property type="entry name" value="ANK"/>
    <property type="match status" value="4"/>
</dbReference>
<feature type="repeat" description="ANK" evidence="3">
    <location>
        <begin position="188"/>
        <end position="220"/>
    </location>
</feature>
<dbReference type="Proteomes" id="UP001610432">
    <property type="component" value="Unassembled WGS sequence"/>
</dbReference>
<gene>
    <name evidence="6" type="ORF">BJX67DRAFT_384141</name>
</gene>
<dbReference type="PROSITE" id="PS50088">
    <property type="entry name" value="ANK_REPEAT"/>
    <property type="match status" value="3"/>
</dbReference>
<dbReference type="SUPFAM" id="SSF48403">
    <property type="entry name" value="Ankyrin repeat"/>
    <property type="match status" value="1"/>
</dbReference>
<sequence>MDFTVQLPSDPLERRRQQNRIAQRKFRQKKQLAGTNPRARPFPQITPTSDLLSLSTDVPGLTLGNTAPTDGPPAPDVIDSLLFGSTSSNPFSASLFPPSPYPTPPSASEGTATTATSHLSRDSVTRDSRLASRHPDEAIPTPKKDKDKSWLGTVHIAAQNGHERILRVLLQQRGSGNVDVDVNAPDSEGRTPLCHAVVEDHEPVVRLLLSHGARIGVLDCEGRSALHWAVLYRRLEVLRLLLDHWAAYERDWFDLDAYDRVGWTPLHLAVERGFEPGVLLLLERGADINAKAKRCPTTGGIIPFSVAPMRSSR</sequence>
<evidence type="ECO:0000256" key="4">
    <source>
        <dbReference type="SAM" id="MobiDB-lite"/>
    </source>
</evidence>
<feature type="compositionally biased region" description="Basic and acidic residues" evidence="4">
    <location>
        <begin position="119"/>
        <end position="147"/>
    </location>
</feature>
<dbReference type="InterPro" id="IPR004827">
    <property type="entry name" value="bZIP"/>
</dbReference>
<evidence type="ECO:0000256" key="1">
    <source>
        <dbReference type="ARBA" id="ARBA00022737"/>
    </source>
</evidence>
<dbReference type="InterPro" id="IPR036770">
    <property type="entry name" value="Ankyrin_rpt-contain_sf"/>
</dbReference>
<feature type="region of interest" description="Disordered" evidence="4">
    <location>
        <begin position="94"/>
        <end position="147"/>
    </location>
</feature>
<dbReference type="PROSITE" id="PS00036">
    <property type="entry name" value="BZIP_BASIC"/>
    <property type="match status" value="1"/>
</dbReference>
<dbReference type="Pfam" id="PF00023">
    <property type="entry name" value="Ank"/>
    <property type="match status" value="1"/>
</dbReference>